<dbReference type="OrthoDB" id="2146116at2759"/>
<evidence type="ECO:0000313" key="11">
    <source>
        <dbReference type="Proteomes" id="UP000678393"/>
    </source>
</evidence>
<feature type="transmembrane region" description="Helical" evidence="8">
    <location>
        <begin position="676"/>
        <end position="697"/>
    </location>
</feature>
<dbReference type="Proteomes" id="UP000678393">
    <property type="component" value="Unassembled WGS sequence"/>
</dbReference>
<feature type="region of interest" description="Disordered" evidence="7">
    <location>
        <begin position="139"/>
        <end position="159"/>
    </location>
</feature>
<feature type="region of interest" description="Disordered" evidence="7">
    <location>
        <begin position="179"/>
        <end position="216"/>
    </location>
</feature>
<feature type="transmembrane region" description="Helical" evidence="8">
    <location>
        <begin position="277"/>
        <end position="300"/>
    </location>
</feature>
<evidence type="ECO:0000256" key="3">
    <source>
        <dbReference type="ARBA" id="ARBA00022692"/>
    </source>
</evidence>
<evidence type="ECO:0000256" key="2">
    <source>
        <dbReference type="ARBA" id="ARBA00009045"/>
    </source>
</evidence>
<dbReference type="GO" id="GO:0004252">
    <property type="term" value="F:serine-type endopeptidase activity"/>
    <property type="evidence" value="ECO:0007669"/>
    <property type="project" value="InterPro"/>
</dbReference>
<evidence type="ECO:0000259" key="9">
    <source>
        <dbReference type="Pfam" id="PF01694"/>
    </source>
</evidence>
<evidence type="ECO:0000313" key="10">
    <source>
        <dbReference type="EMBL" id="CAG5117036.1"/>
    </source>
</evidence>
<dbReference type="Pfam" id="PF01694">
    <property type="entry name" value="Rhomboid"/>
    <property type="match status" value="1"/>
</dbReference>
<comment type="caution">
    <text evidence="10">The sequence shown here is derived from an EMBL/GenBank/DDBJ whole genome shotgun (WGS) entry which is preliminary data.</text>
</comment>
<feature type="transmembrane region" description="Helical" evidence="8">
    <location>
        <begin position="528"/>
        <end position="552"/>
    </location>
</feature>
<feature type="transmembrane region" description="Helical" evidence="8">
    <location>
        <begin position="645"/>
        <end position="664"/>
    </location>
</feature>
<feature type="transmembrane region" description="Helical" evidence="8">
    <location>
        <begin position="620"/>
        <end position="639"/>
    </location>
</feature>
<keyword evidence="6 8" id="KW-0472">Membrane</keyword>
<reference evidence="10" key="1">
    <citation type="submission" date="2021-04" db="EMBL/GenBank/DDBJ databases">
        <authorList>
            <consortium name="Molecular Ecology Group"/>
        </authorList>
    </citation>
    <scope>NUCLEOTIDE SEQUENCE</scope>
</reference>
<dbReference type="InterPro" id="IPR022764">
    <property type="entry name" value="Peptidase_S54_rhomboid_dom"/>
</dbReference>
<dbReference type="Gene3D" id="1.20.1540.10">
    <property type="entry name" value="Rhomboid-like"/>
    <property type="match status" value="1"/>
</dbReference>
<dbReference type="GO" id="GO:0005789">
    <property type="term" value="C:endoplasmic reticulum membrane"/>
    <property type="evidence" value="ECO:0007669"/>
    <property type="project" value="UniProtKB-SubCell"/>
</dbReference>
<evidence type="ECO:0000256" key="1">
    <source>
        <dbReference type="ARBA" id="ARBA00004477"/>
    </source>
</evidence>
<evidence type="ECO:0000256" key="4">
    <source>
        <dbReference type="ARBA" id="ARBA00022824"/>
    </source>
</evidence>
<keyword evidence="4" id="KW-0256">Endoplasmic reticulum</keyword>
<feature type="domain" description="Peptidase S54 rhomboid" evidence="9">
    <location>
        <begin position="523"/>
        <end position="659"/>
    </location>
</feature>
<feature type="transmembrane region" description="Helical" evidence="8">
    <location>
        <begin position="564"/>
        <end position="587"/>
    </location>
</feature>
<dbReference type="FunFam" id="1.20.1540.10:FF:000025">
    <property type="entry name" value="Putative rhomboid family"/>
    <property type="match status" value="1"/>
</dbReference>
<dbReference type="GO" id="GO:0050708">
    <property type="term" value="P:regulation of protein secretion"/>
    <property type="evidence" value="ECO:0007669"/>
    <property type="project" value="TreeGrafter"/>
</dbReference>
<accession>A0A8S3YRZ9</accession>
<keyword evidence="11" id="KW-1185">Reference proteome</keyword>
<dbReference type="EMBL" id="CAJHNH020000336">
    <property type="protein sequence ID" value="CAG5117036.1"/>
    <property type="molecule type" value="Genomic_DNA"/>
</dbReference>
<proteinExistence type="inferred from homology"/>
<dbReference type="SUPFAM" id="SSF144091">
    <property type="entry name" value="Rhomboid-like"/>
    <property type="match status" value="1"/>
</dbReference>
<dbReference type="PANTHER" id="PTHR45965">
    <property type="entry name" value="INACTIVE RHOMBOID PROTEIN"/>
    <property type="match status" value="1"/>
</dbReference>
<evidence type="ECO:0000256" key="6">
    <source>
        <dbReference type="ARBA" id="ARBA00023136"/>
    </source>
</evidence>
<keyword evidence="5 8" id="KW-1133">Transmembrane helix</keyword>
<gene>
    <name evidence="10" type="ORF">CUNI_LOCUS2594</name>
</gene>
<dbReference type="InterPro" id="IPR051512">
    <property type="entry name" value="Inactive_Rhomboid"/>
</dbReference>
<dbReference type="GO" id="GO:0042058">
    <property type="term" value="P:regulation of epidermal growth factor receptor signaling pathway"/>
    <property type="evidence" value="ECO:0007669"/>
    <property type="project" value="TreeGrafter"/>
</dbReference>
<evidence type="ECO:0000256" key="5">
    <source>
        <dbReference type="ARBA" id="ARBA00022989"/>
    </source>
</evidence>
<dbReference type="InterPro" id="IPR035952">
    <property type="entry name" value="Rhomboid-like_sf"/>
</dbReference>
<evidence type="ECO:0000256" key="7">
    <source>
        <dbReference type="SAM" id="MobiDB-lite"/>
    </source>
</evidence>
<organism evidence="10 11">
    <name type="scientific">Candidula unifasciata</name>
    <dbReference type="NCBI Taxonomy" id="100452"/>
    <lineage>
        <taxon>Eukaryota</taxon>
        <taxon>Metazoa</taxon>
        <taxon>Spiralia</taxon>
        <taxon>Lophotrochozoa</taxon>
        <taxon>Mollusca</taxon>
        <taxon>Gastropoda</taxon>
        <taxon>Heterobranchia</taxon>
        <taxon>Euthyneura</taxon>
        <taxon>Panpulmonata</taxon>
        <taxon>Eupulmonata</taxon>
        <taxon>Stylommatophora</taxon>
        <taxon>Helicina</taxon>
        <taxon>Helicoidea</taxon>
        <taxon>Geomitridae</taxon>
        <taxon>Candidula</taxon>
    </lineage>
</organism>
<sequence>MSVSMDRSSVFNTQTSQTGNSQTKKPRYSQRAKHSIAQFFGVSEEDERNAARWEKRRFRIASSIGQGLKGDILQRDMTDGMPNITDPLGRTSRQISRISSLTAYSDRGAFGHRENRKPSVFKMSVKAITALSGVRRDARSKRSFKGQSFPPGSVIQTPDATRSMDDAFSLVDDVFYDEHPSSTEARSQPTLTGGPSAPGWRRRPPQPLPSTPGEALDMPDFGLSKIKDKVVQTAMKRDKRQVGVGILGRLMKRRLKSNVMTKEVKVQLDDMDDHRPYFTYWVTFVQIVVFIVSLAVYGIAPIGISTTIEAANVRMPNLAMQTETHVERDNLWIGPRQADLIHLGAKYSPCMRVDINLNTAIGYDKKEESDSACCIRNDGSGCVQTVKAGCSEVLSDWLKWTRDSPGPGGRTSGSVCGQDPRFCSNPSSTPPFEWPPDITDWPVCLDTAKPNQSLASQKDKHMNCEILGRPCCFGIQGECIITTREHCDLKRGFFHDEASLCSQVNCFQEICGMIPFANPKSPDQFYRLWTSLFLHGGLVHLVITVAFQMWIMRDLEKLMGAIRTTIIYIGSGVAGNLASCTFIPYQVEAGPSGAQFGIAACLLVEVIQSYQMYKHPHWALLKLCLPLLCFFILGLLPWFDNWAHIFGFFFGFLLAFALMPYITFGHFDRRRKIITILVCLGAAIGLFTLLVIIFYVAPLTDCNWCIYLNCIPFTADFCENMAVELKKNATYSTYI</sequence>
<dbReference type="AlphaFoldDB" id="A0A8S3YRZ9"/>
<feature type="compositionally biased region" description="Polar residues" evidence="7">
    <location>
        <begin position="1"/>
        <end position="11"/>
    </location>
</feature>
<feature type="region of interest" description="Disordered" evidence="7">
    <location>
        <begin position="1"/>
        <end position="32"/>
    </location>
</feature>
<name>A0A8S3YRZ9_9EUPU</name>
<evidence type="ECO:0000256" key="8">
    <source>
        <dbReference type="SAM" id="Phobius"/>
    </source>
</evidence>
<feature type="compositionally biased region" description="Polar residues" evidence="7">
    <location>
        <begin position="182"/>
        <end position="193"/>
    </location>
</feature>
<comment type="similarity">
    <text evidence="2">Belongs to the peptidase S54 family.</text>
</comment>
<feature type="compositionally biased region" description="Low complexity" evidence="7">
    <location>
        <begin position="12"/>
        <end position="23"/>
    </location>
</feature>
<protein>
    <recommendedName>
        <fullName evidence="9">Peptidase S54 rhomboid domain-containing protein</fullName>
    </recommendedName>
</protein>
<dbReference type="PANTHER" id="PTHR45965:SF3">
    <property type="entry name" value="INACTIVE RHOMBOID PROTEIN 1"/>
    <property type="match status" value="1"/>
</dbReference>
<keyword evidence="3 8" id="KW-0812">Transmembrane</keyword>
<comment type="subcellular location">
    <subcellularLocation>
        <location evidence="1">Endoplasmic reticulum membrane</location>
        <topology evidence="1">Multi-pass membrane protein</topology>
    </subcellularLocation>
</comment>